<protein>
    <submittedName>
        <fullName evidence="1">Uncharacterized protein</fullName>
    </submittedName>
</protein>
<organism evidence="1 2">
    <name type="scientific">Streptomyces hokutonensis</name>
    <dbReference type="NCBI Taxonomy" id="1306990"/>
    <lineage>
        <taxon>Bacteria</taxon>
        <taxon>Bacillati</taxon>
        <taxon>Actinomycetota</taxon>
        <taxon>Actinomycetes</taxon>
        <taxon>Kitasatosporales</taxon>
        <taxon>Streptomycetaceae</taxon>
        <taxon>Streptomyces</taxon>
    </lineage>
</organism>
<keyword evidence="2" id="KW-1185">Reference proteome</keyword>
<proteinExistence type="predicted"/>
<evidence type="ECO:0000313" key="1">
    <source>
        <dbReference type="EMBL" id="MFE9606839.1"/>
    </source>
</evidence>
<dbReference type="Proteomes" id="UP001601303">
    <property type="component" value="Unassembled WGS sequence"/>
</dbReference>
<comment type="caution">
    <text evidence="1">The sequence shown here is derived from an EMBL/GenBank/DDBJ whole genome shotgun (WGS) entry which is preliminary data.</text>
</comment>
<sequence>MSVPASIPRCNDASNATIEPRIEAVERKQSKAQQLLYERIIDRAQGGNAPTVELFGWHNPAAPSPPVTAQQIEIHVHAHCTLGHQMATTQNPTDLH</sequence>
<gene>
    <name evidence="1" type="ORF">ACFYNQ_50930</name>
</gene>
<dbReference type="RefSeq" id="WP_388115646.1">
    <property type="nucleotide sequence ID" value="NZ_JBIAHM010000038.1"/>
</dbReference>
<accession>A0ABW6MMA0</accession>
<reference evidence="1 2" key="1">
    <citation type="submission" date="2024-10" db="EMBL/GenBank/DDBJ databases">
        <title>The Natural Products Discovery Center: Release of the First 8490 Sequenced Strains for Exploring Actinobacteria Biosynthetic Diversity.</title>
        <authorList>
            <person name="Kalkreuter E."/>
            <person name="Kautsar S.A."/>
            <person name="Yang D."/>
            <person name="Bader C.D."/>
            <person name="Teijaro C.N."/>
            <person name="Fluegel L."/>
            <person name="Davis C.M."/>
            <person name="Simpson J.R."/>
            <person name="Lauterbach L."/>
            <person name="Steele A.D."/>
            <person name="Gui C."/>
            <person name="Meng S."/>
            <person name="Li G."/>
            <person name="Viehrig K."/>
            <person name="Ye F."/>
            <person name="Su P."/>
            <person name="Kiefer A.F."/>
            <person name="Nichols A."/>
            <person name="Cepeda A.J."/>
            <person name="Yan W."/>
            <person name="Fan B."/>
            <person name="Jiang Y."/>
            <person name="Adhikari A."/>
            <person name="Zheng C.-J."/>
            <person name="Schuster L."/>
            <person name="Cowan T.M."/>
            <person name="Smanski M.J."/>
            <person name="Chevrette M.G."/>
            <person name="De Carvalho L.P.S."/>
            <person name="Shen B."/>
        </authorList>
    </citation>
    <scope>NUCLEOTIDE SEQUENCE [LARGE SCALE GENOMIC DNA]</scope>
    <source>
        <strain evidence="1 2">NPDC006488</strain>
    </source>
</reference>
<dbReference type="EMBL" id="JBIAHM010000038">
    <property type="protein sequence ID" value="MFE9606839.1"/>
    <property type="molecule type" value="Genomic_DNA"/>
</dbReference>
<name>A0ABW6MMA0_9ACTN</name>
<evidence type="ECO:0000313" key="2">
    <source>
        <dbReference type="Proteomes" id="UP001601303"/>
    </source>
</evidence>